<accession>A0A225VSF6</accession>
<dbReference type="OrthoDB" id="122710at2759"/>
<dbReference type="Proteomes" id="UP000198211">
    <property type="component" value="Unassembled WGS sequence"/>
</dbReference>
<dbReference type="AlphaFoldDB" id="A0A225VSF6"/>
<evidence type="ECO:0000313" key="2">
    <source>
        <dbReference type="Proteomes" id="UP000198211"/>
    </source>
</evidence>
<protein>
    <submittedName>
        <fullName evidence="1">Uncharacterized protein</fullName>
    </submittedName>
</protein>
<gene>
    <name evidence="1" type="ORF">PHMEG_00019214</name>
</gene>
<proteinExistence type="predicted"/>
<organism evidence="1 2">
    <name type="scientific">Phytophthora megakarya</name>
    <dbReference type="NCBI Taxonomy" id="4795"/>
    <lineage>
        <taxon>Eukaryota</taxon>
        <taxon>Sar</taxon>
        <taxon>Stramenopiles</taxon>
        <taxon>Oomycota</taxon>
        <taxon>Peronosporomycetes</taxon>
        <taxon>Peronosporales</taxon>
        <taxon>Peronosporaceae</taxon>
        <taxon>Phytophthora</taxon>
    </lineage>
</organism>
<dbReference type="EMBL" id="NBNE01003211">
    <property type="protein sequence ID" value="OWZ08272.1"/>
    <property type="molecule type" value="Genomic_DNA"/>
</dbReference>
<sequence>MRLDNRQPSAAAEAVARLVAREEEPINKLALSHHEYSPYLDHQEKEPAVEGDAPVMTSFIQDLGPSAMTNFTESEFSLLWEQVEEKLLPERNLGRGRRHKTTAKDAFFMSLAVLKHHDSWLKHATDFRMLPPTFEKMINKASSYAAWDS</sequence>
<reference evidence="2" key="1">
    <citation type="submission" date="2017-03" db="EMBL/GenBank/DDBJ databases">
        <title>Phytopthora megakarya and P. palmivora, two closely related causual agents of cacao black pod achieved similar genome size and gene model numbers by different mechanisms.</title>
        <authorList>
            <person name="Ali S."/>
            <person name="Shao J."/>
            <person name="Larry D.J."/>
            <person name="Kronmiller B."/>
            <person name="Shen D."/>
            <person name="Strem M.D."/>
            <person name="Melnick R.L."/>
            <person name="Guiltinan M.J."/>
            <person name="Tyler B.M."/>
            <person name="Meinhardt L.W."/>
            <person name="Bailey B.A."/>
        </authorList>
    </citation>
    <scope>NUCLEOTIDE SEQUENCE [LARGE SCALE GENOMIC DNA]</scope>
    <source>
        <strain evidence="2">zdho120</strain>
    </source>
</reference>
<name>A0A225VSF6_9STRA</name>
<evidence type="ECO:0000313" key="1">
    <source>
        <dbReference type="EMBL" id="OWZ08272.1"/>
    </source>
</evidence>
<keyword evidence="2" id="KW-1185">Reference proteome</keyword>
<comment type="caution">
    <text evidence="1">The sequence shown here is derived from an EMBL/GenBank/DDBJ whole genome shotgun (WGS) entry which is preliminary data.</text>
</comment>